<dbReference type="OrthoDB" id="5489750at2"/>
<dbReference type="Pfam" id="PF08239">
    <property type="entry name" value="SH3_3"/>
    <property type="match status" value="1"/>
</dbReference>
<protein>
    <submittedName>
        <fullName evidence="4">SH3 domain protein</fullName>
    </submittedName>
</protein>
<dbReference type="EMBL" id="CP031598">
    <property type="protein sequence ID" value="QEW29332.1"/>
    <property type="molecule type" value="Genomic_DNA"/>
</dbReference>
<dbReference type="EMBL" id="LAXI01000001">
    <property type="protein sequence ID" value="KRS19365.1"/>
    <property type="molecule type" value="Genomic_DNA"/>
</dbReference>
<evidence type="ECO:0000313" key="4">
    <source>
        <dbReference type="EMBL" id="QEW29332.1"/>
    </source>
</evidence>
<name>A0A0T5PDX4_9RHOB</name>
<dbReference type="AlphaFoldDB" id="A0A0T5PDX4"/>
<dbReference type="PATRIC" id="fig|540747.5.peg.97"/>
<feature type="domain" description="SH3b" evidence="2">
    <location>
        <begin position="34"/>
        <end position="86"/>
    </location>
</feature>
<keyword evidence="5" id="KW-1185">Reference proteome</keyword>
<dbReference type="KEGG" id="rid:RIdsm_05176"/>
<evidence type="ECO:0000313" key="3">
    <source>
        <dbReference type="EMBL" id="KRS19365.1"/>
    </source>
</evidence>
<reference evidence="4 6" key="2">
    <citation type="submission" date="2018-08" db="EMBL/GenBank/DDBJ databases">
        <title>Genetic Globetrotter - A new plasmid hitch-hiking vast phylogenetic and geographic distances.</title>
        <authorList>
            <person name="Vollmers J."/>
            <person name="Petersen J."/>
        </authorList>
    </citation>
    <scope>NUCLEOTIDE SEQUENCE [LARGE SCALE GENOMIC DNA]</scope>
    <source>
        <strain evidence="4 6">DSM 26383</strain>
    </source>
</reference>
<evidence type="ECO:0000259" key="2">
    <source>
        <dbReference type="Pfam" id="PF08239"/>
    </source>
</evidence>
<gene>
    <name evidence="4" type="ORF">RIdsm_05176</name>
    <name evidence="3" type="ORF">XM52_00480</name>
</gene>
<keyword evidence="1" id="KW-0732">Signal</keyword>
<sequence length="200" mass="21373">MRAALLCLLLLIPAIAPAQGLPALYDVTDVADNDTLNLRSGPSTNFAIVDKLPPDATGLEVVDTDRSGEWGLINVGEQSGWVALRYMVRQPGQPETGLAPNLACSGTEPFWSFSLADNTAEMKRPETTIPFTDVLIVPSENRTDRHALFADGGDTVVTAMIGRNQCSDGMSDRAYGLGIDLLVTDKTALKVYSGCCSIAR</sequence>
<dbReference type="RefSeq" id="WP_057812183.1">
    <property type="nucleotide sequence ID" value="NZ_CP031598.1"/>
</dbReference>
<evidence type="ECO:0000313" key="6">
    <source>
        <dbReference type="Proteomes" id="UP000325785"/>
    </source>
</evidence>
<accession>A0A0T5PDX4</accession>
<proteinExistence type="predicted"/>
<feature type="chain" id="PRO_5010437600" evidence="1">
    <location>
        <begin position="19"/>
        <end position="200"/>
    </location>
</feature>
<organism evidence="3 5">
    <name type="scientific">Roseovarius indicus</name>
    <dbReference type="NCBI Taxonomy" id="540747"/>
    <lineage>
        <taxon>Bacteria</taxon>
        <taxon>Pseudomonadati</taxon>
        <taxon>Pseudomonadota</taxon>
        <taxon>Alphaproteobacteria</taxon>
        <taxon>Rhodobacterales</taxon>
        <taxon>Roseobacteraceae</taxon>
        <taxon>Roseovarius</taxon>
    </lineage>
</organism>
<evidence type="ECO:0000313" key="5">
    <source>
        <dbReference type="Proteomes" id="UP000051401"/>
    </source>
</evidence>
<feature type="signal peptide" evidence="1">
    <location>
        <begin position="1"/>
        <end position="18"/>
    </location>
</feature>
<dbReference type="InterPro" id="IPR003646">
    <property type="entry name" value="SH3-like_bac-type"/>
</dbReference>
<dbReference type="Proteomes" id="UP000051401">
    <property type="component" value="Unassembled WGS sequence"/>
</dbReference>
<reference evidence="3 5" key="1">
    <citation type="submission" date="2015-04" db="EMBL/GenBank/DDBJ databases">
        <title>The draft genome sequence of Roseovarius indicus B108T.</title>
        <authorList>
            <person name="Li G."/>
            <person name="Lai Q."/>
            <person name="Shao Z."/>
            <person name="Yan P."/>
        </authorList>
    </citation>
    <scope>NUCLEOTIDE SEQUENCE [LARGE SCALE GENOMIC DNA]</scope>
    <source>
        <strain evidence="3 5">B108</strain>
    </source>
</reference>
<evidence type="ECO:0000256" key="1">
    <source>
        <dbReference type="SAM" id="SignalP"/>
    </source>
</evidence>
<dbReference type="STRING" id="540747.SAMN04488031_102325"/>
<dbReference type="Gene3D" id="2.30.30.40">
    <property type="entry name" value="SH3 Domains"/>
    <property type="match status" value="1"/>
</dbReference>
<dbReference type="Proteomes" id="UP000325785">
    <property type="component" value="Chromosome"/>
</dbReference>